<dbReference type="GO" id="GO:0008360">
    <property type="term" value="P:regulation of cell shape"/>
    <property type="evidence" value="ECO:0007669"/>
    <property type="project" value="UniProtKB-KW"/>
</dbReference>
<evidence type="ECO:0000256" key="10">
    <source>
        <dbReference type="ARBA" id="ARBA00022984"/>
    </source>
</evidence>
<evidence type="ECO:0000313" key="17">
    <source>
        <dbReference type="EMBL" id="TSE37417.1"/>
    </source>
</evidence>
<dbReference type="AlphaFoldDB" id="A0A554XNN4"/>
<evidence type="ECO:0000313" key="18">
    <source>
        <dbReference type="Proteomes" id="UP000316388"/>
    </source>
</evidence>
<evidence type="ECO:0000256" key="2">
    <source>
        <dbReference type="ARBA" id="ARBA00004752"/>
    </source>
</evidence>
<dbReference type="PRINTS" id="PR00725">
    <property type="entry name" value="DADACBPTASE1"/>
</dbReference>
<evidence type="ECO:0000256" key="3">
    <source>
        <dbReference type="ARBA" id="ARBA00007164"/>
    </source>
</evidence>
<evidence type="ECO:0000256" key="4">
    <source>
        <dbReference type="ARBA" id="ARBA00012448"/>
    </source>
</evidence>
<gene>
    <name evidence="17" type="primary">dacC_1</name>
    <name evidence="17" type="ORF">Tfont_00932</name>
</gene>
<name>A0A554XNN4_9BURK</name>
<dbReference type="GO" id="GO:0009252">
    <property type="term" value="P:peptidoglycan biosynthetic process"/>
    <property type="evidence" value="ECO:0007669"/>
    <property type="project" value="UniProtKB-UniPathway"/>
</dbReference>
<dbReference type="Gene3D" id="3.40.710.10">
    <property type="entry name" value="DD-peptidase/beta-lactamase superfamily"/>
    <property type="match status" value="1"/>
</dbReference>
<evidence type="ECO:0000256" key="14">
    <source>
        <dbReference type="PIRSR" id="PIRSR618044-2"/>
    </source>
</evidence>
<keyword evidence="9" id="KW-0133">Cell shape</keyword>
<keyword evidence="7" id="KW-0732">Signal</keyword>
<evidence type="ECO:0000256" key="7">
    <source>
        <dbReference type="ARBA" id="ARBA00022729"/>
    </source>
</evidence>
<evidence type="ECO:0000256" key="5">
    <source>
        <dbReference type="ARBA" id="ARBA00022645"/>
    </source>
</evidence>
<feature type="active site" evidence="13">
    <location>
        <position position="140"/>
    </location>
</feature>
<comment type="pathway">
    <text evidence="2">Cell wall biogenesis; peptidoglycan biosynthesis.</text>
</comment>
<evidence type="ECO:0000259" key="16">
    <source>
        <dbReference type="SMART" id="SM00936"/>
    </source>
</evidence>
<dbReference type="PANTHER" id="PTHR21581:SF6">
    <property type="entry name" value="TRAFFICKING PROTEIN PARTICLE COMPLEX SUBUNIT 12"/>
    <property type="match status" value="1"/>
</dbReference>
<organism evidence="17 18">
    <name type="scientific">Tepidimonas fonticaldi</name>
    <dbReference type="NCBI Taxonomy" id="1101373"/>
    <lineage>
        <taxon>Bacteria</taxon>
        <taxon>Pseudomonadati</taxon>
        <taxon>Pseudomonadota</taxon>
        <taxon>Betaproteobacteria</taxon>
        <taxon>Burkholderiales</taxon>
        <taxon>Tepidimonas</taxon>
    </lineage>
</organism>
<feature type="active site" description="Acyl-ester intermediate" evidence="13">
    <location>
        <position position="80"/>
    </location>
</feature>
<dbReference type="InterPro" id="IPR012907">
    <property type="entry name" value="Peptidase_S11_C"/>
</dbReference>
<dbReference type="InterPro" id="IPR018044">
    <property type="entry name" value="Peptidase_S11"/>
</dbReference>
<dbReference type="GO" id="GO:0009002">
    <property type="term" value="F:serine-type D-Ala-D-Ala carboxypeptidase activity"/>
    <property type="evidence" value="ECO:0007669"/>
    <property type="project" value="UniProtKB-EC"/>
</dbReference>
<dbReference type="EMBL" id="VJOO01000006">
    <property type="protein sequence ID" value="TSE37417.1"/>
    <property type="molecule type" value="Genomic_DNA"/>
</dbReference>
<dbReference type="Gene3D" id="2.60.410.10">
    <property type="entry name" value="D-Ala-D-Ala carboxypeptidase, C-terminal domain"/>
    <property type="match status" value="1"/>
</dbReference>
<evidence type="ECO:0000256" key="8">
    <source>
        <dbReference type="ARBA" id="ARBA00022801"/>
    </source>
</evidence>
<dbReference type="SUPFAM" id="SSF69189">
    <property type="entry name" value="Penicillin-binding protein associated domain"/>
    <property type="match status" value="1"/>
</dbReference>
<evidence type="ECO:0000256" key="13">
    <source>
        <dbReference type="PIRSR" id="PIRSR618044-1"/>
    </source>
</evidence>
<dbReference type="Proteomes" id="UP000316388">
    <property type="component" value="Unassembled WGS sequence"/>
</dbReference>
<evidence type="ECO:0000256" key="1">
    <source>
        <dbReference type="ARBA" id="ARBA00003217"/>
    </source>
</evidence>
<comment type="similarity">
    <text evidence="3 15">Belongs to the peptidase S11 family.</text>
</comment>
<keyword evidence="11" id="KW-0961">Cell wall biogenesis/degradation</keyword>
<dbReference type="EC" id="3.4.16.4" evidence="4"/>
<keyword evidence="8 17" id="KW-0378">Hydrolase</keyword>
<dbReference type="Pfam" id="PF07943">
    <property type="entry name" value="PBP5_C"/>
    <property type="match status" value="1"/>
</dbReference>
<dbReference type="PANTHER" id="PTHR21581">
    <property type="entry name" value="D-ALANYL-D-ALANINE CARBOXYPEPTIDASE"/>
    <property type="match status" value="1"/>
</dbReference>
<evidence type="ECO:0000256" key="15">
    <source>
        <dbReference type="RuleBase" id="RU004016"/>
    </source>
</evidence>
<protein>
    <recommendedName>
        <fullName evidence="4">serine-type D-Ala-D-Ala carboxypeptidase</fullName>
        <ecNumber evidence="4">3.4.16.4</ecNumber>
    </recommendedName>
</protein>
<evidence type="ECO:0000256" key="12">
    <source>
        <dbReference type="ARBA" id="ARBA00034000"/>
    </source>
</evidence>
<dbReference type="InterPro" id="IPR001967">
    <property type="entry name" value="Peptidase_S11_N"/>
</dbReference>
<dbReference type="SUPFAM" id="SSF56601">
    <property type="entry name" value="beta-lactamase/transpeptidase-like"/>
    <property type="match status" value="1"/>
</dbReference>
<dbReference type="InterPro" id="IPR012338">
    <property type="entry name" value="Beta-lactam/transpept-like"/>
</dbReference>
<accession>A0A554XNN4</accession>
<evidence type="ECO:0000256" key="9">
    <source>
        <dbReference type="ARBA" id="ARBA00022960"/>
    </source>
</evidence>
<dbReference type="GO" id="GO:0071555">
    <property type="term" value="P:cell wall organization"/>
    <property type="evidence" value="ECO:0007669"/>
    <property type="project" value="UniProtKB-KW"/>
</dbReference>
<feature type="domain" description="Peptidase S11 D-Ala-D-Ala carboxypeptidase A C-terminal" evidence="16">
    <location>
        <begin position="305"/>
        <end position="396"/>
    </location>
</feature>
<dbReference type="UniPathway" id="UPA00219"/>
<feature type="binding site" evidence="14">
    <location>
        <position position="245"/>
    </location>
    <ligand>
        <name>substrate</name>
    </ligand>
</feature>
<comment type="caution">
    <text evidence="17">The sequence shown here is derived from an EMBL/GenBank/DDBJ whole genome shotgun (WGS) entry which is preliminary data.</text>
</comment>
<sequence>MSVVALFLPFAAIRAGLHRLRRLGGGALVALCAWALGVGLAQAQAPQPPEVAARAWLLLDATSGQVLAAKDPDEAVEPASLTKLMTAYLVFDALKSRKLALDQKLVVSERAWRMPGSRMFITPNAQIPVEDLLKGMIVQSGNDATVVLAEGVGGTVEHFVELMNRQAKALGLTRTQFQNPEGLTAPGHTTTARDLATLAMRLMRDFPEYVGYYAIQRYRYPGTPAANDTNRNLLLFRDPTVDGLKTGHTAAAGYCLVATARRPVPGLGEGAAGQRRLISVVLGAASENARAAESQKLLNWGYTAFEAVRLSAPGQPVATPTVWKGRASEVKLGRPEGVVVTVPAGMAKGLRTEVVRPDPLVAPLQKGQPLGTLRVLSAGGEPVAEVPLVVLETVDEAGLLGRLWGALRLWIR</sequence>
<dbReference type="Pfam" id="PF00768">
    <property type="entry name" value="Peptidase_S11"/>
    <property type="match status" value="1"/>
</dbReference>
<dbReference type="GO" id="GO:0006508">
    <property type="term" value="P:proteolysis"/>
    <property type="evidence" value="ECO:0007669"/>
    <property type="project" value="UniProtKB-KW"/>
</dbReference>
<evidence type="ECO:0000256" key="6">
    <source>
        <dbReference type="ARBA" id="ARBA00022670"/>
    </source>
</evidence>
<evidence type="ECO:0000256" key="11">
    <source>
        <dbReference type="ARBA" id="ARBA00023316"/>
    </source>
</evidence>
<proteinExistence type="inferred from homology"/>
<keyword evidence="5 17" id="KW-0121">Carboxypeptidase</keyword>
<comment type="function">
    <text evidence="1">Removes C-terminal D-alanyl residues from sugar-peptide cell wall precursors.</text>
</comment>
<dbReference type="InterPro" id="IPR015956">
    <property type="entry name" value="Peniciliin-bd_prot_C_sf"/>
</dbReference>
<dbReference type="SMART" id="SM00936">
    <property type="entry name" value="PBP5_C"/>
    <property type="match status" value="1"/>
</dbReference>
<reference evidence="17 18" key="1">
    <citation type="submission" date="2019-07" db="EMBL/GenBank/DDBJ databases">
        <title>Tepidimonas fonticaldi AT-A2 draft genome.</title>
        <authorList>
            <person name="Da Costa M.S."/>
            <person name="Froufe H.J.C."/>
            <person name="Egas C."/>
            <person name="Albuquerque L."/>
        </authorList>
    </citation>
    <scope>NUCLEOTIDE SEQUENCE [LARGE SCALE GENOMIC DNA]</scope>
    <source>
        <strain evidence="17 18">AT-A2</strain>
    </source>
</reference>
<keyword evidence="6" id="KW-0645">Protease</keyword>
<feature type="active site" description="Proton acceptor" evidence="13">
    <location>
        <position position="83"/>
    </location>
</feature>
<keyword evidence="10" id="KW-0573">Peptidoglycan synthesis</keyword>
<dbReference type="InterPro" id="IPR037167">
    <property type="entry name" value="Peptidase_S11_C_sf"/>
</dbReference>
<comment type="catalytic activity">
    <reaction evidence="12">
        <text>Preferential cleavage: (Ac)2-L-Lys-D-Ala-|-D-Ala. Also transpeptidation of peptidyl-alanyl moieties that are N-acyl substituents of D-alanine.</text>
        <dbReference type="EC" id="3.4.16.4"/>
    </reaction>
</comment>